<dbReference type="Proteomes" id="UP000270924">
    <property type="component" value="Unassembled WGS sequence"/>
</dbReference>
<name>A0A3P7FRW4_WUCBA</name>
<sequence length="151" mass="17412">MQKYEALIPGTLCNDEKPTICTFHIIFLHFRHRHIISNVTAIRFVRILKEFFEVDNNIEDYYSYIEPADDDFDINSTFVTDITLNYTTLTFLSTSQDTVSPLAMTILTYLMHEGYITDAALPWNTGRPLVLRLNRTTAGQNDDVVTNIQLV</sequence>
<evidence type="ECO:0000313" key="2">
    <source>
        <dbReference type="Proteomes" id="UP000270924"/>
    </source>
</evidence>
<evidence type="ECO:0000313" key="1">
    <source>
        <dbReference type="EMBL" id="VDM13322.1"/>
    </source>
</evidence>
<protein>
    <submittedName>
        <fullName evidence="1">Uncharacterized protein</fullName>
    </submittedName>
</protein>
<proteinExistence type="predicted"/>
<gene>
    <name evidence="1" type="ORF">WBA_LOCUS6708</name>
</gene>
<keyword evidence="2" id="KW-1185">Reference proteome</keyword>
<reference evidence="1 2" key="1">
    <citation type="submission" date="2018-11" db="EMBL/GenBank/DDBJ databases">
        <authorList>
            <consortium name="Pathogen Informatics"/>
        </authorList>
    </citation>
    <scope>NUCLEOTIDE SEQUENCE [LARGE SCALE GENOMIC DNA]</scope>
</reference>
<dbReference type="EMBL" id="UYWW01004173">
    <property type="protein sequence ID" value="VDM13322.1"/>
    <property type="molecule type" value="Genomic_DNA"/>
</dbReference>
<dbReference type="InParanoid" id="A0A3P7FRW4"/>
<organism evidence="1 2">
    <name type="scientific">Wuchereria bancrofti</name>
    <dbReference type="NCBI Taxonomy" id="6293"/>
    <lineage>
        <taxon>Eukaryota</taxon>
        <taxon>Metazoa</taxon>
        <taxon>Ecdysozoa</taxon>
        <taxon>Nematoda</taxon>
        <taxon>Chromadorea</taxon>
        <taxon>Rhabditida</taxon>
        <taxon>Spirurina</taxon>
        <taxon>Spiruromorpha</taxon>
        <taxon>Filarioidea</taxon>
        <taxon>Onchocercidae</taxon>
        <taxon>Wuchereria</taxon>
    </lineage>
</organism>
<accession>A0A3P7FRW4</accession>
<dbReference type="OrthoDB" id="5896841at2759"/>
<dbReference type="AlphaFoldDB" id="A0A3P7FRW4"/>